<gene>
    <name evidence="2" type="ORF">RXV79_22555</name>
</gene>
<evidence type="ECO:0000313" key="3">
    <source>
        <dbReference type="Proteomes" id="UP001303946"/>
    </source>
</evidence>
<dbReference type="Gene3D" id="1.50.10.20">
    <property type="match status" value="1"/>
</dbReference>
<dbReference type="Pfam" id="PF09492">
    <property type="entry name" value="Pec_lyase"/>
    <property type="match status" value="1"/>
</dbReference>
<reference evidence="2 3" key="1">
    <citation type="submission" date="2023-10" db="EMBL/GenBank/DDBJ databases">
        <title>Bacteria for the degradation of biodegradable plastic PBAT(Polybutylene adipate terephthalate).</title>
        <authorList>
            <person name="Weon H.-Y."/>
            <person name="Yeon J."/>
        </authorList>
    </citation>
    <scope>NUCLEOTIDE SEQUENCE [LARGE SCALE GENOMIC DNA]</scope>
    <source>
        <strain evidence="2 3">SBD 7-3</strain>
    </source>
</reference>
<dbReference type="Proteomes" id="UP001303946">
    <property type="component" value="Chromosome"/>
</dbReference>
<accession>A0ABZ0CRR8</accession>
<organism evidence="2 3">
    <name type="scientific">Piscinibacter gummiphilus</name>
    <dbReference type="NCBI Taxonomy" id="946333"/>
    <lineage>
        <taxon>Bacteria</taxon>
        <taxon>Pseudomonadati</taxon>
        <taxon>Pseudomonadota</taxon>
        <taxon>Betaproteobacteria</taxon>
        <taxon>Burkholderiales</taxon>
        <taxon>Sphaerotilaceae</taxon>
        <taxon>Piscinibacter</taxon>
    </lineage>
</organism>
<dbReference type="EMBL" id="CP136336">
    <property type="protein sequence ID" value="WOB07681.1"/>
    <property type="molecule type" value="Genomic_DNA"/>
</dbReference>
<keyword evidence="3" id="KW-1185">Reference proteome</keyword>
<protein>
    <submittedName>
        <fullName evidence="2">Pectate lyase</fullName>
    </submittedName>
</protein>
<sequence>MQRRMFVMSSLAPVALTACGGGEDAAQTVAATDGERAEALQAPATPTPPATGTHAAALDAMKRAAKFMNETVSYRGGYVWQYLPDFSTVWGEMEAKRTMCWIQPPGTPTAGHAFLDAYHATGSEYFYEAAHRTARALVEAQHPAGGWNYIYDFAGERSLRQWYTTIGANGWRLEEFQHYYGNATFDDAGTAVSSQFLLRMYLEKRDPRFLVPVLKAIGFVLAAQFKGGVADGGWPQRWPVNPNAISSTPQPNPQQLPPGSWAGMEDGDYTTMVTFNDDVAGENIKFLLMCVVGLGATHLVPFIHRAMECLRRLQQPGPQAGWGLQHLATDRNGRPAGAPAAARSYEPRGLATHTTQTNVQQLFNYFRLTGDRKYLARVPEALDWLETCKLTPQQIADNPLLAGRTHPTYIELGTNVGRFVHRYGSNIWNGAYYFNHDHRNTLSHYSQGRNINIAGMRATYEQLNAMTDAQITDLVARSPLHNKKPRALPKYYSIREVDFADLYEGAVMTTPAVTEAQAQAVVDDLGTKNHWLTRLPQVTNAYKGNGPSTPHLGNEYMSKHVGDVYDTSPYDAADPPRIDPYVVKEQPLGISTANWVSNMGRLIAYVSPVTASV</sequence>
<feature type="chain" id="PRO_5046645090" evidence="1">
    <location>
        <begin position="21"/>
        <end position="613"/>
    </location>
</feature>
<dbReference type="RefSeq" id="WP_316700337.1">
    <property type="nucleotide sequence ID" value="NZ_CP136336.1"/>
</dbReference>
<keyword evidence="2" id="KW-0456">Lyase</keyword>
<keyword evidence="1" id="KW-0732">Signal</keyword>
<dbReference type="InterPro" id="IPR012669">
    <property type="entry name" value="Pectate_lyase"/>
</dbReference>
<feature type="signal peptide" evidence="1">
    <location>
        <begin position="1"/>
        <end position="20"/>
    </location>
</feature>
<dbReference type="PROSITE" id="PS51257">
    <property type="entry name" value="PROKAR_LIPOPROTEIN"/>
    <property type="match status" value="1"/>
</dbReference>
<name>A0ABZ0CRR8_9BURK</name>
<dbReference type="GO" id="GO:0016829">
    <property type="term" value="F:lyase activity"/>
    <property type="evidence" value="ECO:0007669"/>
    <property type="project" value="UniProtKB-KW"/>
</dbReference>
<evidence type="ECO:0000256" key="1">
    <source>
        <dbReference type="SAM" id="SignalP"/>
    </source>
</evidence>
<proteinExistence type="predicted"/>
<dbReference type="SUPFAM" id="SSF81853">
    <property type="entry name" value="Family 10 polysaccharide lyase"/>
    <property type="match status" value="1"/>
</dbReference>
<evidence type="ECO:0000313" key="2">
    <source>
        <dbReference type="EMBL" id="WOB07681.1"/>
    </source>
</evidence>